<keyword evidence="1" id="KW-0812">Transmembrane</keyword>
<comment type="caution">
    <text evidence="2">The sequence shown here is derived from an EMBL/GenBank/DDBJ whole genome shotgun (WGS) entry which is preliminary data.</text>
</comment>
<dbReference type="PROSITE" id="PS00409">
    <property type="entry name" value="PROKAR_NTER_METHYL"/>
    <property type="match status" value="1"/>
</dbReference>
<proteinExistence type="predicted"/>
<dbReference type="Pfam" id="PF07963">
    <property type="entry name" value="N_methyl"/>
    <property type="match status" value="1"/>
</dbReference>
<protein>
    <submittedName>
        <fullName evidence="2">MSHA biogenesis protein MshD</fullName>
    </submittedName>
</protein>
<accession>A0ABX3FLE0</accession>
<evidence type="ECO:0000313" key="2">
    <source>
        <dbReference type="EMBL" id="OLQ92864.1"/>
    </source>
</evidence>
<dbReference type="EMBL" id="MJMI01000087">
    <property type="protein sequence ID" value="OLQ92864.1"/>
    <property type="molecule type" value="Genomic_DNA"/>
</dbReference>
<name>A0ABX3FLE0_9VIBR</name>
<organism evidence="2 3">
    <name type="scientific">Vibrio ponticus</name>
    <dbReference type="NCBI Taxonomy" id="265668"/>
    <lineage>
        <taxon>Bacteria</taxon>
        <taxon>Pseudomonadati</taxon>
        <taxon>Pseudomonadota</taxon>
        <taxon>Gammaproteobacteria</taxon>
        <taxon>Vibrionales</taxon>
        <taxon>Vibrionaceae</taxon>
        <taxon>Vibrio</taxon>
    </lineage>
</organism>
<keyword evidence="3" id="KW-1185">Reference proteome</keyword>
<evidence type="ECO:0000256" key="1">
    <source>
        <dbReference type="SAM" id="Phobius"/>
    </source>
</evidence>
<keyword evidence="1" id="KW-1133">Transmembrane helix</keyword>
<sequence length="178" mass="19009">MVKTRGFTLIESVIAMVIMAVAMLSLSSFLFPQLSRSADPHYQTRAAALGQSIMTKMLASKFDHHSDDLGAVRCSTLDGSSNSCTLTADLGDEGESPQNFNDVDDFSGCWVPNGSASCGDLYALISQGEESGYHNFKLDINVAYSPSAPAEPTLKQLSVVVSAGSQTPIKLIAYRGNY</sequence>
<keyword evidence="1" id="KW-0472">Membrane</keyword>
<reference evidence="2 3" key="1">
    <citation type="submission" date="2016-09" db="EMBL/GenBank/DDBJ databases">
        <title>Genomic Taxonomy of the Vibrionaceae.</title>
        <authorList>
            <person name="Gonzalez-Castillo A."/>
            <person name="Gomez-Gil B."/>
            <person name="Enciso-Ibarra K."/>
        </authorList>
    </citation>
    <scope>NUCLEOTIDE SEQUENCE [LARGE SCALE GENOMIC DNA]</scope>
    <source>
        <strain evidence="2 3">CAIM 1731</strain>
    </source>
</reference>
<gene>
    <name evidence="2" type="ORF">BIY21_01880</name>
</gene>
<dbReference type="InterPro" id="IPR012902">
    <property type="entry name" value="N_methyl_site"/>
</dbReference>
<evidence type="ECO:0000313" key="3">
    <source>
        <dbReference type="Proteomes" id="UP000186206"/>
    </source>
</evidence>
<dbReference type="Proteomes" id="UP000186206">
    <property type="component" value="Unassembled WGS sequence"/>
</dbReference>
<dbReference type="RefSeq" id="WP_075649435.1">
    <property type="nucleotide sequence ID" value="NZ_AP019657.1"/>
</dbReference>
<dbReference type="NCBIfam" id="TIGR02532">
    <property type="entry name" value="IV_pilin_GFxxxE"/>
    <property type="match status" value="1"/>
</dbReference>
<feature type="transmembrane region" description="Helical" evidence="1">
    <location>
        <begin position="12"/>
        <end position="31"/>
    </location>
</feature>